<dbReference type="PANTHER" id="PTHR11309:SF35">
    <property type="entry name" value="PROTEIN SMOOTHENED"/>
    <property type="match status" value="1"/>
</dbReference>
<dbReference type="GO" id="GO:0007224">
    <property type="term" value="P:smoothened signaling pathway"/>
    <property type="evidence" value="ECO:0007669"/>
    <property type="project" value="TreeGrafter"/>
</dbReference>
<dbReference type="Pfam" id="PF01392">
    <property type="entry name" value="Fz"/>
    <property type="match status" value="1"/>
</dbReference>
<proteinExistence type="predicted"/>
<feature type="domain" description="FZ" evidence="5">
    <location>
        <begin position="42"/>
        <end position="158"/>
    </location>
</feature>
<dbReference type="InterPro" id="IPR015526">
    <property type="entry name" value="Frizzled/SFRP"/>
</dbReference>
<comment type="caution">
    <text evidence="6">The sequence shown here is derived from an EMBL/GenBank/DDBJ whole genome shotgun (WGS) entry which is preliminary data.</text>
</comment>
<dbReference type="EMBL" id="JAINUG010000006">
    <property type="protein sequence ID" value="KAJ8416413.1"/>
    <property type="molecule type" value="Genomic_DNA"/>
</dbReference>
<reference evidence="6" key="1">
    <citation type="journal article" date="2023" name="Science">
        <title>Genome structures resolve the early diversification of teleost fishes.</title>
        <authorList>
            <person name="Parey E."/>
            <person name="Louis A."/>
            <person name="Montfort J."/>
            <person name="Bouchez O."/>
            <person name="Roques C."/>
            <person name="Iampietro C."/>
            <person name="Lluch J."/>
            <person name="Castinel A."/>
            <person name="Donnadieu C."/>
            <person name="Desvignes T."/>
            <person name="Floi Bucao C."/>
            <person name="Jouanno E."/>
            <person name="Wen M."/>
            <person name="Mejri S."/>
            <person name="Dirks R."/>
            <person name="Jansen H."/>
            <person name="Henkel C."/>
            <person name="Chen W.J."/>
            <person name="Zahm M."/>
            <person name="Cabau C."/>
            <person name="Klopp C."/>
            <person name="Thompson A.W."/>
            <person name="Robinson-Rechavi M."/>
            <person name="Braasch I."/>
            <person name="Lecointre G."/>
            <person name="Bobe J."/>
            <person name="Postlethwait J.H."/>
            <person name="Berthelot C."/>
            <person name="Roest Crollius H."/>
            <person name="Guiguen Y."/>
        </authorList>
    </citation>
    <scope>NUCLEOTIDE SEQUENCE</scope>
    <source>
        <strain evidence="6">NC1722</strain>
    </source>
</reference>
<dbReference type="InterPro" id="IPR036790">
    <property type="entry name" value="Frizzled_dom_sf"/>
</dbReference>
<accession>A0AAD7X175</accession>
<gene>
    <name evidence="6" type="ORF">AAFF_G00357010</name>
</gene>
<dbReference type="AlphaFoldDB" id="A0AAD7X175"/>
<dbReference type="GO" id="GO:0007417">
    <property type="term" value="P:central nervous system development"/>
    <property type="evidence" value="ECO:0007669"/>
    <property type="project" value="TreeGrafter"/>
</dbReference>
<organism evidence="6 7">
    <name type="scientific">Aldrovandia affinis</name>
    <dbReference type="NCBI Taxonomy" id="143900"/>
    <lineage>
        <taxon>Eukaryota</taxon>
        <taxon>Metazoa</taxon>
        <taxon>Chordata</taxon>
        <taxon>Craniata</taxon>
        <taxon>Vertebrata</taxon>
        <taxon>Euteleostomi</taxon>
        <taxon>Actinopterygii</taxon>
        <taxon>Neopterygii</taxon>
        <taxon>Teleostei</taxon>
        <taxon>Notacanthiformes</taxon>
        <taxon>Halosauridae</taxon>
        <taxon>Aldrovandia</taxon>
    </lineage>
</organism>
<evidence type="ECO:0000256" key="3">
    <source>
        <dbReference type="PROSITE-ProRule" id="PRU00090"/>
    </source>
</evidence>
<dbReference type="Gene3D" id="1.10.2000.10">
    <property type="entry name" value="Frizzled cysteine-rich domain"/>
    <property type="match status" value="1"/>
</dbReference>
<evidence type="ECO:0000256" key="4">
    <source>
        <dbReference type="SAM" id="SignalP"/>
    </source>
</evidence>
<evidence type="ECO:0000313" key="6">
    <source>
        <dbReference type="EMBL" id="KAJ8416413.1"/>
    </source>
</evidence>
<sequence length="229" mass="25764">MSSRSNSFVERFGMLWLWLASFTFTRLVTGQKNETAFNDYCKKSSTCEALKYNTCLGSALPYTHTSLILTEDSNTQDEAFEKLAMWSGLRNAPGCWAVIQPLLCAVYMPKCENGRVELPSQSLCQATRKPCGIVARERGWPNFLQCTVDKFPVGCQNEVQKIKFNTSGHCEAPLVKTDNENSWYEDVEGCGIQCDNPLFTEEEHSDMHTYIAFSAPSHSSAPSSHWLPF</sequence>
<keyword evidence="4" id="KW-0732">Signal</keyword>
<dbReference type="Proteomes" id="UP001221898">
    <property type="component" value="Unassembled WGS sequence"/>
</dbReference>
<dbReference type="InterPro" id="IPR041771">
    <property type="entry name" value="SMO_CRD"/>
</dbReference>
<keyword evidence="2" id="KW-1015">Disulfide bond</keyword>
<dbReference type="FunFam" id="1.10.2000.10:FF:000010">
    <property type="entry name" value="Smoothened, frizzled class receptor"/>
    <property type="match status" value="1"/>
</dbReference>
<evidence type="ECO:0000313" key="7">
    <source>
        <dbReference type="Proteomes" id="UP001221898"/>
    </source>
</evidence>
<evidence type="ECO:0000256" key="2">
    <source>
        <dbReference type="ARBA" id="ARBA00023157"/>
    </source>
</evidence>
<dbReference type="SUPFAM" id="SSF63501">
    <property type="entry name" value="Frizzled cysteine-rich domain"/>
    <property type="match status" value="1"/>
</dbReference>
<evidence type="ECO:0000256" key="1">
    <source>
        <dbReference type="ARBA" id="ARBA00022473"/>
    </source>
</evidence>
<dbReference type="GO" id="GO:0005113">
    <property type="term" value="F:patched binding"/>
    <property type="evidence" value="ECO:0007669"/>
    <property type="project" value="TreeGrafter"/>
</dbReference>
<dbReference type="InterPro" id="IPR020067">
    <property type="entry name" value="Frizzled_dom"/>
</dbReference>
<comment type="caution">
    <text evidence="3">Lacks conserved residue(s) required for the propagation of feature annotation.</text>
</comment>
<dbReference type="GO" id="GO:0005886">
    <property type="term" value="C:plasma membrane"/>
    <property type="evidence" value="ECO:0007669"/>
    <property type="project" value="TreeGrafter"/>
</dbReference>
<feature type="signal peptide" evidence="4">
    <location>
        <begin position="1"/>
        <end position="30"/>
    </location>
</feature>
<protein>
    <recommendedName>
        <fullName evidence="5">FZ domain-containing protein</fullName>
    </recommendedName>
</protein>
<dbReference type="Gene3D" id="1.20.1070.10">
    <property type="entry name" value="Rhodopsin 7-helix transmembrane proteins"/>
    <property type="match status" value="1"/>
</dbReference>
<dbReference type="CDD" id="cd07451">
    <property type="entry name" value="CRD_SMO"/>
    <property type="match status" value="1"/>
</dbReference>
<evidence type="ECO:0000259" key="5">
    <source>
        <dbReference type="PROSITE" id="PS50038"/>
    </source>
</evidence>
<keyword evidence="7" id="KW-1185">Reference proteome</keyword>
<keyword evidence="1" id="KW-0217">Developmental protein</keyword>
<dbReference type="GO" id="GO:0071679">
    <property type="term" value="P:commissural neuron axon guidance"/>
    <property type="evidence" value="ECO:0007669"/>
    <property type="project" value="TreeGrafter"/>
</dbReference>
<feature type="chain" id="PRO_5042008435" description="FZ domain-containing protein" evidence="4">
    <location>
        <begin position="31"/>
        <end position="229"/>
    </location>
</feature>
<dbReference type="SMART" id="SM00063">
    <property type="entry name" value="FRI"/>
    <property type="match status" value="1"/>
</dbReference>
<dbReference type="PROSITE" id="PS50038">
    <property type="entry name" value="FZ"/>
    <property type="match status" value="1"/>
</dbReference>
<dbReference type="PANTHER" id="PTHR11309">
    <property type="entry name" value="FRIZZLED"/>
    <property type="match status" value="1"/>
</dbReference>
<dbReference type="GO" id="GO:0030425">
    <property type="term" value="C:dendrite"/>
    <property type="evidence" value="ECO:0007669"/>
    <property type="project" value="TreeGrafter"/>
</dbReference>
<dbReference type="GO" id="GO:0007389">
    <property type="term" value="P:pattern specification process"/>
    <property type="evidence" value="ECO:0007669"/>
    <property type="project" value="TreeGrafter"/>
</dbReference>
<dbReference type="GO" id="GO:0005929">
    <property type="term" value="C:cilium"/>
    <property type="evidence" value="ECO:0007669"/>
    <property type="project" value="TreeGrafter"/>
</dbReference>
<name>A0AAD7X175_9TELE</name>